<dbReference type="SUPFAM" id="SSF48208">
    <property type="entry name" value="Six-hairpin glycosidases"/>
    <property type="match status" value="1"/>
</dbReference>
<sequence>MNHLSGETSPYLRQHADNPVEWFPWCEEAFEKAKERNVPVLLSVGYSACHWCHVMAHESFENPEIAALMNENFVNIKVDREERPDVDAIYMTAVTSLTGRGGWPMTVFSDHAGRPFHGGTYWPDKPRGGMPSFPQVLEAVTNAWNTQKDDIDQMATELTSRIDQLSKIPPDSTPPDSEVLTQAVSNLISFHDRIHGGFGNPPKFPQAMNLDFLLRSVARDKNPPAEAVVTFTLSSMASGGIYDHLGGGFSRYSVDERWLVPHFEKMLYDNAMLSRVYLHAWKLNSNPNWL</sequence>
<dbReference type="EMBL" id="UINC01066496">
    <property type="protein sequence ID" value="SVB97269.1"/>
    <property type="molecule type" value="Genomic_DNA"/>
</dbReference>
<feature type="domain" description="Spermatogenesis-associated protein 20-like TRX" evidence="1">
    <location>
        <begin position="2"/>
        <end position="162"/>
    </location>
</feature>
<proteinExistence type="predicted"/>
<name>A0A382IDB4_9ZZZZ</name>
<dbReference type="InterPro" id="IPR024705">
    <property type="entry name" value="Ssp411"/>
</dbReference>
<gene>
    <name evidence="2" type="ORF">METZ01_LOCUS250123</name>
</gene>
<evidence type="ECO:0000313" key="2">
    <source>
        <dbReference type="EMBL" id="SVB97269.1"/>
    </source>
</evidence>
<dbReference type="InterPro" id="IPR036249">
    <property type="entry name" value="Thioredoxin-like_sf"/>
</dbReference>
<dbReference type="AlphaFoldDB" id="A0A382IDB4"/>
<accession>A0A382IDB4</accession>
<dbReference type="PANTHER" id="PTHR42899:SF1">
    <property type="entry name" value="SPERMATOGENESIS-ASSOCIATED PROTEIN 20"/>
    <property type="match status" value="1"/>
</dbReference>
<dbReference type="InterPro" id="IPR004879">
    <property type="entry name" value="Ssp411-like_TRX"/>
</dbReference>
<dbReference type="PANTHER" id="PTHR42899">
    <property type="entry name" value="SPERMATOGENESIS-ASSOCIATED PROTEIN 20"/>
    <property type="match status" value="1"/>
</dbReference>
<evidence type="ECO:0000259" key="1">
    <source>
        <dbReference type="Pfam" id="PF03190"/>
    </source>
</evidence>
<feature type="non-terminal residue" evidence="2">
    <location>
        <position position="290"/>
    </location>
</feature>
<dbReference type="Gene3D" id="3.40.30.10">
    <property type="entry name" value="Glutaredoxin"/>
    <property type="match status" value="1"/>
</dbReference>
<organism evidence="2">
    <name type="scientific">marine metagenome</name>
    <dbReference type="NCBI Taxonomy" id="408172"/>
    <lineage>
        <taxon>unclassified sequences</taxon>
        <taxon>metagenomes</taxon>
        <taxon>ecological metagenomes</taxon>
    </lineage>
</organism>
<dbReference type="Pfam" id="PF03190">
    <property type="entry name" value="Thioredox_DsbH"/>
    <property type="match status" value="1"/>
</dbReference>
<dbReference type="GO" id="GO:0005975">
    <property type="term" value="P:carbohydrate metabolic process"/>
    <property type="evidence" value="ECO:0007669"/>
    <property type="project" value="InterPro"/>
</dbReference>
<dbReference type="InterPro" id="IPR008928">
    <property type="entry name" value="6-hairpin_glycosidase_sf"/>
</dbReference>
<protein>
    <recommendedName>
        <fullName evidence="1">Spermatogenesis-associated protein 20-like TRX domain-containing protein</fullName>
    </recommendedName>
</protein>
<reference evidence="2" key="1">
    <citation type="submission" date="2018-05" db="EMBL/GenBank/DDBJ databases">
        <authorList>
            <person name="Lanie J.A."/>
            <person name="Ng W.-L."/>
            <person name="Kazmierczak K.M."/>
            <person name="Andrzejewski T.M."/>
            <person name="Davidsen T.M."/>
            <person name="Wayne K.J."/>
            <person name="Tettelin H."/>
            <person name="Glass J.I."/>
            <person name="Rusch D."/>
            <person name="Podicherti R."/>
            <person name="Tsui H.-C.T."/>
            <person name="Winkler M.E."/>
        </authorList>
    </citation>
    <scope>NUCLEOTIDE SEQUENCE</scope>
</reference>
<dbReference type="CDD" id="cd02955">
    <property type="entry name" value="SSP411"/>
    <property type="match status" value="1"/>
</dbReference>
<dbReference type="SUPFAM" id="SSF52833">
    <property type="entry name" value="Thioredoxin-like"/>
    <property type="match status" value="1"/>
</dbReference>